<keyword evidence="5" id="KW-0276">Fatty acid metabolism</keyword>
<keyword evidence="6" id="KW-0520">NAD</keyword>
<evidence type="ECO:0000256" key="3">
    <source>
        <dbReference type="ARBA" id="ARBA00008750"/>
    </source>
</evidence>
<dbReference type="FunFam" id="3.90.226.10:FF:000011">
    <property type="entry name" value="Fatty acid oxidation complex subunit alpha"/>
    <property type="match status" value="1"/>
</dbReference>
<dbReference type="InterPro" id="IPR050136">
    <property type="entry name" value="FA_oxidation_alpha_subunit"/>
</dbReference>
<dbReference type="EC" id="4.2.1.17" evidence="4"/>
<accession>A0A8T2L4M5</accession>
<dbReference type="InterPro" id="IPR001753">
    <property type="entry name" value="Enoyl-CoA_hydra/iso"/>
</dbReference>
<organism evidence="10 11">
    <name type="scientific">Astyanax mexicanus</name>
    <name type="common">Blind cave fish</name>
    <name type="synonym">Astyanax fasciatus mexicanus</name>
    <dbReference type="NCBI Taxonomy" id="7994"/>
    <lineage>
        <taxon>Eukaryota</taxon>
        <taxon>Metazoa</taxon>
        <taxon>Chordata</taxon>
        <taxon>Craniata</taxon>
        <taxon>Vertebrata</taxon>
        <taxon>Euteleostomi</taxon>
        <taxon>Actinopterygii</taxon>
        <taxon>Neopterygii</taxon>
        <taxon>Teleostei</taxon>
        <taxon>Ostariophysi</taxon>
        <taxon>Characiformes</taxon>
        <taxon>Characoidei</taxon>
        <taxon>Acestrorhamphidae</taxon>
        <taxon>Acestrorhamphinae</taxon>
        <taxon>Astyanax</taxon>
    </lineage>
</organism>
<evidence type="ECO:0000256" key="5">
    <source>
        <dbReference type="ARBA" id="ARBA00022832"/>
    </source>
</evidence>
<keyword evidence="7" id="KW-0443">Lipid metabolism</keyword>
<comment type="pathway">
    <text evidence="1">Lipid metabolism; fatty acid beta-oxidation.</text>
</comment>
<evidence type="ECO:0000256" key="2">
    <source>
        <dbReference type="ARBA" id="ARBA00007005"/>
    </source>
</evidence>
<keyword evidence="8" id="KW-0456">Lyase</keyword>
<dbReference type="Proteomes" id="UP000752171">
    <property type="component" value="Unassembled WGS sequence"/>
</dbReference>
<dbReference type="EMBL" id="JAICCE010000016">
    <property type="protein sequence ID" value="KAG9266543.1"/>
    <property type="molecule type" value="Genomic_DNA"/>
</dbReference>
<evidence type="ECO:0000256" key="8">
    <source>
        <dbReference type="ARBA" id="ARBA00023239"/>
    </source>
</evidence>
<comment type="similarity">
    <text evidence="2">In the central section; belongs to the 3-hydroxyacyl-CoA dehydrogenase family.</text>
</comment>
<dbReference type="CDD" id="cd06558">
    <property type="entry name" value="crotonase-like"/>
    <property type="match status" value="1"/>
</dbReference>
<evidence type="ECO:0000256" key="4">
    <source>
        <dbReference type="ARBA" id="ARBA00012076"/>
    </source>
</evidence>
<keyword evidence="9" id="KW-0511">Multifunctional enzyme</keyword>
<dbReference type="GO" id="GO:0016507">
    <property type="term" value="C:mitochondrial fatty acid beta-oxidation multienzyme complex"/>
    <property type="evidence" value="ECO:0007669"/>
    <property type="project" value="TreeGrafter"/>
</dbReference>
<dbReference type="GO" id="GO:0006635">
    <property type="term" value="P:fatty acid beta-oxidation"/>
    <property type="evidence" value="ECO:0007669"/>
    <property type="project" value="TreeGrafter"/>
</dbReference>
<sequence>MAVQIALTVVNRLAVPARSTGFLTSLKKGLGIASLSSTICSDLFGRSFSAASRLMGRTHVDWKAKGDVAVVYVNDPKSKVNRWSSHMQKEMMEVMDEIWTNDSVGSAVVMSSKPNSYITGIDLKTVLDCETEKEIARLSLKRQKILKLIECSPKPIVAAIDGWCLNAGLEFAMACQYRVATRNIETYLGSQEVMLGLMPSAGGTQGLTKLIGPVAAIDYMTSAKLIRADLAKQIGLVHDVVKPMHPSILETIAIGFARGIAKKRIPLISQSNGMLKPEDYHYSFPTIRNKIYMDMWELHLDLKSPTHAHQKIIHTVKAGMEQGSEAGYRAEAQNFGALAMTRDTKDRIRWYQRLLPYSMW</sequence>
<dbReference type="Pfam" id="PF00378">
    <property type="entry name" value="ECH_1"/>
    <property type="match status" value="1"/>
</dbReference>
<dbReference type="InterPro" id="IPR029045">
    <property type="entry name" value="ClpP/crotonase-like_dom_sf"/>
</dbReference>
<dbReference type="GO" id="GO:0004300">
    <property type="term" value="F:enoyl-CoA hydratase activity"/>
    <property type="evidence" value="ECO:0007669"/>
    <property type="project" value="UniProtKB-EC"/>
</dbReference>
<comment type="caution">
    <text evidence="10">The sequence shown here is derived from an EMBL/GenBank/DDBJ whole genome shotgun (WGS) entry which is preliminary data.</text>
</comment>
<reference evidence="10 11" key="1">
    <citation type="submission" date="2021-07" db="EMBL/GenBank/DDBJ databases">
        <authorList>
            <person name="Imarazene B."/>
            <person name="Zahm M."/>
            <person name="Klopp C."/>
            <person name="Cabau C."/>
            <person name="Beille S."/>
            <person name="Jouanno E."/>
            <person name="Castinel A."/>
            <person name="Lluch J."/>
            <person name="Gil L."/>
            <person name="Kuchtly C."/>
            <person name="Lopez Roques C."/>
            <person name="Donnadieu C."/>
            <person name="Parrinello H."/>
            <person name="Journot L."/>
            <person name="Du K."/>
            <person name="Schartl M."/>
            <person name="Retaux S."/>
            <person name="Guiguen Y."/>
        </authorList>
    </citation>
    <scope>NUCLEOTIDE SEQUENCE [LARGE SCALE GENOMIC DNA]</scope>
    <source>
        <strain evidence="10">Pach_M1</strain>
        <tissue evidence="10">Testis</tissue>
    </source>
</reference>
<evidence type="ECO:0000256" key="9">
    <source>
        <dbReference type="ARBA" id="ARBA00023268"/>
    </source>
</evidence>
<protein>
    <recommendedName>
        <fullName evidence="4">enoyl-CoA hydratase</fullName>
        <ecNumber evidence="4">4.2.1.17</ecNumber>
    </recommendedName>
</protein>
<dbReference type="GO" id="GO:0016509">
    <property type="term" value="F:long-chain (3S)-3-hydroxyacyl-CoA dehydrogenase (NAD+) activity"/>
    <property type="evidence" value="ECO:0007669"/>
    <property type="project" value="TreeGrafter"/>
</dbReference>
<proteinExistence type="inferred from homology"/>
<evidence type="ECO:0000313" key="11">
    <source>
        <dbReference type="Proteomes" id="UP000752171"/>
    </source>
</evidence>
<dbReference type="PANTHER" id="PTHR43612:SF3">
    <property type="entry name" value="TRIFUNCTIONAL ENZYME SUBUNIT ALPHA, MITOCHONDRIAL"/>
    <property type="match status" value="1"/>
</dbReference>
<gene>
    <name evidence="10" type="primary">HADHA</name>
    <name evidence="10" type="ORF">AMEX_G19183</name>
</gene>
<dbReference type="SUPFAM" id="SSF52096">
    <property type="entry name" value="ClpP/crotonase"/>
    <property type="match status" value="1"/>
</dbReference>
<dbReference type="Gene3D" id="3.90.226.10">
    <property type="entry name" value="2-enoyl-CoA Hydratase, Chain A, domain 1"/>
    <property type="match status" value="1"/>
</dbReference>
<dbReference type="PANTHER" id="PTHR43612">
    <property type="entry name" value="TRIFUNCTIONAL ENZYME SUBUNIT ALPHA"/>
    <property type="match status" value="1"/>
</dbReference>
<dbReference type="AlphaFoldDB" id="A0A8T2L4M5"/>
<evidence type="ECO:0000256" key="1">
    <source>
        <dbReference type="ARBA" id="ARBA00005005"/>
    </source>
</evidence>
<name>A0A8T2L4M5_ASTMX</name>
<evidence type="ECO:0000256" key="6">
    <source>
        <dbReference type="ARBA" id="ARBA00023027"/>
    </source>
</evidence>
<evidence type="ECO:0000256" key="7">
    <source>
        <dbReference type="ARBA" id="ARBA00023098"/>
    </source>
</evidence>
<evidence type="ECO:0000313" key="10">
    <source>
        <dbReference type="EMBL" id="KAG9266543.1"/>
    </source>
</evidence>
<comment type="similarity">
    <text evidence="3">In the N-terminal section; belongs to the enoyl-CoA hydratase/isomerase family.</text>
</comment>